<reference evidence="2" key="2">
    <citation type="submission" date="2024-10" db="UniProtKB">
        <authorList>
            <consortium name="EnsemblProtists"/>
        </authorList>
    </citation>
    <scope>IDENTIFICATION</scope>
</reference>
<evidence type="ECO:0000256" key="1">
    <source>
        <dbReference type="SAM" id="SignalP"/>
    </source>
</evidence>
<feature type="signal peptide" evidence="1">
    <location>
        <begin position="1"/>
        <end position="20"/>
    </location>
</feature>
<dbReference type="OMA" id="PRILIGM"/>
<dbReference type="Proteomes" id="UP000013827">
    <property type="component" value="Unassembled WGS sequence"/>
</dbReference>
<name>A0A0D3ILS5_EMIH1</name>
<dbReference type="eggNOG" id="ENOG502SGUA">
    <property type="taxonomic scope" value="Eukaryota"/>
</dbReference>
<dbReference type="GeneID" id="19046338"/>
<dbReference type="GeneID" id="17258304"/>
<feature type="chain" id="PRO_5044053505" description="PPIase cyclophilin-type domain-containing protein" evidence="1">
    <location>
        <begin position="21"/>
        <end position="220"/>
    </location>
</feature>
<keyword evidence="1" id="KW-0732">Signal</keyword>
<dbReference type="EnsemblProtists" id="EOD18337">
    <property type="protein sequence ID" value="EOD18337"/>
    <property type="gene ID" value="EMIHUDRAFT_196534"/>
</dbReference>
<accession>A0A0D3ILS5</accession>
<organism evidence="2 3">
    <name type="scientific">Emiliania huxleyi (strain CCMP1516)</name>
    <dbReference type="NCBI Taxonomy" id="280463"/>
    <lineage>
        <taxon>Eukaryota</taxon>
        <taxon>Haptista</taxon>
        <taxon>Haptophyta</taxon>
        <taxon>Prymnesiophyceae</taxon>
        <taxon>Isochrysidales</taxon>
        <taxon>Noelaerhabdaceae</taxon>
        <taxon>Emiliania</taxon>
    </lineage>
</organism>
<dbReference type="PaxDb" id="2903-EOD12210"/>
<evidence type="ECO:0008006" key="4">
    <source>
        <dbReference type="Google" id="ProtNLM"/>
    </source>
</evidence>
<keyword evidence="3" id="KW-1185">Reference proteome</keyword>
<dbReference type="EnsemblProtists" id="EOD12210">
    <property type="protein sequence ID" value="EOD12210"/>
    <property type="gene ID" value="EMIHUDRAFT_214050"/>
</dbReference>
<evidence type="ECO:0000313" key="3">
    <source>
        <dbReference type="Proteomes" id="UP000013827"/>
    </source>
</evidence>
<sequence length="220" mass="22190">MRRLLVPTVLIVAAESLTEASQIATGPGAGTGTTVAALVASLGALIALNIAQNGGTSHPPPSCSDAAGLLALTSKADAVALWRASPAPTIGGWSGEWEGRLLPLGVLAPVSALITHNLFGPASRWSGKAFSADGGSGANLFERGPPRRAFRASVAPSTLDGRPVLSLDYAAAGEPLWGTVLGMRDELREVAPGVLLGLGGMRASGGVRNAAPFVLVRKTA</sequence>
<dbReference type="HOGENOM" id="CLU_1258119_0_0_1"/>
<dbReference type="RefSeq" id="XP_005764639.1">
    <property type="nucleotide sequence ID" value="XM_005764582.1"/>
</dbReference>
<evidence type="ECO:0000313" key="2">
    <source>
        <dbReference type="EnsemblProtists" id="EOD12210"/>
    </source>
</evidence>
<dbReference type="AlphaFoldDB" id="A0A0D3ILS5"/>
<reference evidence="3" key="1">
    <citation type="journal article" date="2013" name="Nature">
        <title>Pan genome of the phytoplankton Emiliania underpins its global distribution.</title>
        <authorList>
            <person name="Read B.A."/>
            <person name="Kegel J."/>
            <person name="Klute M.J."/>
            <person name="Kuo A."/>
            <person name="Lefebvre S.C."/>
            <person name="Maumus F."/>
            <person name="Mayer C."/>
            <person name="Miller J."/>
            <person name="Monier A."/>
            <person name="Salamov A."/>
            <person name="Young J."/>
            <person name="Aguilar M."/>
            <person name="Claverie J.M."/>
            <person name="Frickenhaus S."/>
            <person name="Gonzalez K."/>
            <person name="Herman E.K."/>
            <person name="Lin Y.C."/>
            <person name="Napier J."/>
            <person name="Ogata H."/>
            <person name="Sarno A.F."/>
            <person name="Shmutz J."/>
            <person name="Schroeder D."/>
            <person name="de Vargas C."/>
            <person name="Verret F."/>
            <person name="von Dassow P."/>
            <person name="Valentin K."/>
            <person name="Van de Peer Y."/>
            <person name="Wheeler G."/>
            <person name="Dacks J.B."/>
            <person name="Delwiche C.F."/>
            <person name="Dyhrman S.T."/>
            <person name="Glockner G."/>
            <person name="John U."/>
            <person name="Richards T."/>
            <person name="Worden A.Z."/>
            <person name="Zhang X."/>
            <person name="Grigoriev I.V."/>
            <person name="Allen A.E."/>
            <person name="Bidle K."/>
            <person name="Borodovsky M."/>
            <person name="Bowler C."/>
            <person name="Brownlee C."/>
            <person name="Cock J.M."/>
            <person name="Elias M."/>
            <person name="Gladyshev V.N."/>
            <person name="Groth M."/>
            <person name="Guda C."/>
            <person name="Hadaegh A."/>
            <person name="Iglesias-Rodriguez M.D."/>
            <person name="Jenkins J."/>
            <person name="Jones B.M."/>
            <person name="Lawson T."/>
            <person name="Leese F."/>
            <person name="Lindquist E."/>
            <person name="Lobanov A."/>
            <person name="Lomsadze A."/>
            <person name="Malik S.B."/>
            <person name="Marsh M.E."/>
            <person name="Mackinder L."/>
            <person name="Mock T."/>
            <person name="Mueller-Roeber B."/>
            <person name="Pagarete A."/>
            <person name="Parker M."/>
            <person name="Probert I."/>
            <person name="Quesneville H."/>
            <person name="Raines C."/>
            <person name="Rensing S.A."/>
            <person name="Riano-Pachon D.M."/>
            <person name="Richier S."/>
            <person name="Rokitta S."/>
            <person name="Shiraiwa Y."/>
            <person name="Soanes D.M."/>
            <person name="van der Giezen M."/>
            <person name="Wahlund T.M."/>
            <person name="Williams B."/>
            <person name="Wilson W."/>
            <person name="Wolfe G."/>
            <person name="Wurch L.L."/>
        </authorList>
    </citation>
    <scope>NUCLEOTIDE SEQUENCE</scope>
</reference>
<proteinExistence type="predicted"/>
<protein>
    <recommendedName>
        <fullName evidence="4">PPIase cyclophilin-type domain-containing protein</fullName>
    </recommendedName>
</protein>
<dbReference type="KEGG" id="ehx:EMIHUDRAFT_196534"/>
<dbReference type="KEGG" id="ehx:EMIHUDRAFT_214050"/>
<dbReference type="RefSeq" id="XP_005770766.1">
    <property type="nucleotide sequence ID" value="XM_005770709.1"/>
</dbReference>